<reference evidence="1" key="1">
    <citation type="submission" date="2021-01" db="EMBL/GenBank/DDBJ databases">
        <title>Adiantum capillus-veneris genome.</title>
        <authorList>
            <person name="Fang Y."/>
            <person name="Liao Q."/>
        </authorList>
    </citation>
    <scope>NUCLEOTIDE SEQUENCE</scope>
    <source>
        <strain evidence="1">H3</strain>
        <tissue evidence="1">Leaf</tissue>
    </source>
</reference>
<dbReference type="Proteomes" id="UP000886520">
    <property type="component" value="Chromosome 19"/>
</dbReference>
<dbReference type="EMBL" id="JABFUD020000019">
    <property type="protein sequence ID" value="KAI5065470.1"/>
    <property type="molecule type" value="Genomic_DNA"/>
</dbReference>
<dbReference type="AlphaFoldDB" id="A0A9D4Z966"/>
<organism evidence="1 2">
    <name type="scientific">Adiantum capillus-veneris</name>
    <name type="common">Maidenhair fern</name>
    <dbReference type="NCBI Taxonomy" id="13818"/>
    <lineage>
        <taxon>Eukaryota</taxon>
        <taxon>Viridiplantae</taxon>
        <taxon>Streptophyta</taxon>
        <taxon>Embryophyta</taxon>
        <taxon>Tracheophyta</taxon>
        <taxon>Polypodiopsida</taxon>
        <taxon>Polypodiidae</taxon>
        <taxon>Polypodiales</taxon>
        <taxon>Pteridineae</taxon>
        <taxon>Pteridaceae</taxon>
        <taxon>Vittarioideae</taxon>
        <taxon>Adiantum</taxon>
    </lineage>
</organism>
<name>A0A9D4Z966_ADICA</name>
<comment type="caution">
    <text evidence="1">The sequence shown here is derived from an EMBL/GenBank/DDBJ whole genome shotgun (WGS) entry which is preliminary data.</text>
</comment>
<accession>A0A9D4Z966</accession>
<gene>
    <name evidence="1" type="ORF">GOP47_0020165</name>
</gene>
<proteinExistence type="predicted"/>
<protein>
    <submittedName>
        <fullName evidence="1">Uncharacterized protein</fullName>
    </submittedName>
</protein>
<keyword evidence="2" id="KW-1185">Reference proteome</keyword>
<evidence type="ECO:0000313" key="1">
    <source>
        <dbReference type="EMBL" id="KAI5065470.1"/>
    </source>
</evidence>
<evidence type="ECO:0000313" key="2">
    <source>
        <dbReference type="Proteomes" id="UP000886520"/>
    </source>
</evidence>
<sequence length="110" mass="12383">MNLNFMSPTSNEAMVGAMESSYQSHNFAHSIRRGILLECKKHNNDKYRGHVSHRADCRVAYILAKPSRITYGIPSLPRSLLTLCACRLAYNSIALLVRKVYQQAPAFLKG</sequence>